<sequence>MLQKLRLSSALVAGLLMTGLSHVYAKPVEITDLADRKVTVDVPAKKAVVGFYYQDYLAIAGTKVLDNVVGFSKAVWTDWAPPSWAAFSKALPKLEKLEDVGEVEVGTFSVEKVLSLRPDVLILAKWQYDALGSDLDALEEAKIPVVVLDYNAQTVDAHVKTTKLIGVLTGNEERADELANYYANTVKEIQDRVKKANLPQPKVYAEFGNKGPSEYSVSFGKSMWGSMITLVGADNISKNAVEYYGPVNPELVLAAKPDAIIITGRETELKKNPEALVMGFNIPKAEAEKRLAGFAKRSGWSSLPAIKNHRLYGAYHANSRTLSDIASIQFVAKAAYPELFKDLNPTQTYLDFYKKYLPVEPEGTFYLEEGK</sequence>
<keyword evidence="1" id="KW-0732">Signal</keyword>
<feature type="domain" description="Fe/B12 periplasmic-binding" evidence="2">
    <location>
        <begin position="45"/>
        <end position="343"/>
    </location>
</feature>
<dbReference type="PANTHER" id="PTHR30535">
    <property type="entry name" value="VITAMIN B12-BINDING PROTEIN"/>
    <property type="match status" value="1"/>
</dbReference>
<evidence type="ECO:0000256" key="1">
    <source>
        <dbReference type="SAM" id="SignalP"/>
    </source>
</evidence>
<dbReference type="PROSITE" id="PS50983">
    <property type="entry name" value="FE_B12_PBP"/>
    <property type="match status" value="1"/>
</dbReference>
<evidence type="ECO:0000313" key="3">
    <source>
        <dbReference type="EMBL" id="NOL49805.1"/>
    </source>
</evidence>
<gene>
    <name evidence="3" type="ORF">HKX40_06615</name>
</gene>
<proteinExistence type="predicted"/>
<dbReference type="EMBL" id="JABGBO010000006">
    <property type="protein sequence ID" value="NOL49805.1"/>
    <property type="molecule type" value="Genomic_DNA"/>
</dbReference>
<name>A0A7Y4LA69_9BURK</name>
<reference evidence="3 4" key="1">
    <citation type="submission" date="2020-05" db="EMBL/GenBank/DDBJ databases">
        <authorList>
            <person name="Niu N."/>
        </authorList>
    </citation>
    <scope>NUCLEOTIDE SEQUENCE [LARGE SCALE GENOMIC DNA]</scope>
    <source>
        <strain evidence="3 4">LMG10982</strain>
    </source>
</reference>
<dbReference type="InterPro" id="IPR002491">
    <property type="entry name" value="ABC_transptr_periplasmic_BD"/>
</dbReference>
<dbReference type="Proteomes" id="UP000541421">
    <property type="component" value="Unassembled WGS sequence"/>
</dbReference>
<feature type="signal peptide" evidence="1">
    <location>
        <begin position="1"/>
        <end position="25"/>
    </location>
</feature>
<feature type="chain" id="PRO_5031519805" evidence="1">
    <location>
        <begin position="26"/>
        <end position="371"/>
    </location>
</feature>
<dbReference type="Pfam" id="PF01497">
    <property type="entry name" value="Peripla_BP_2"/>
    <property type="match status" value="1"/>
</dbReference>
<dbReference type="RefSeq" id="WP_171588783.1">
    <property type="nucleotide sequence ID" value="NZ_JABGBO010000006.1"/>
</dbReference>
<dbReference type="PANTHER" id="PTHR30535:SF34">
    <property type="entry name" value="MOLYBDATE-BINDING PROTEIN MOLA"/>
    <property type="match status" value="1"/>
</dbReference>
<keyword evidence="4" id="KW-1185">Reference proteome</keyword>
<dbReference type="AlphaFoldDB" id="A0A7Y4LA69"/>
<accession>A0A7Y4LA69</accession>
<dbReference type="Gene3D" id="3.40.50.1980">
    <property type="entry name" value="Nitrogenase molybdenum iron protein domain"/>
    <property type="match status" value="2"/>
</dbReference>
<evidence type="ECO:0000259" key="2">
    <source>
        <dbReference type="PROSITE" id="PS50983"/>
    </source>
</evidence>
<dbReference type="SUPFAM" id="SSF53807">
    <property type="entry name" value="Helical backbone' metal receptor"/>
    <property type="match status" value="1"/>
</dbReference>
<dbReference type="InterPro" id="IPR050902">
    <property type="entry name" value="ABC_Transporter_SBP"/>
</dbReference>
<comment type="caution">
    <text evidence="3">The sequence shown here is derived from an EMBL/GenBank/DDBJ whole genome shotgun (WGS) entry which is preliminary data.</text>
</comment>
<protein>
    <submittedName>
        <fullName evidence="3">ABC transporter substrate-binding protein</fullName>
    </submittedName>
</protein>
<evidence type="ECO:0000313" key="4">
    <source>
        <dbReference type="Proteomes" id="UP000541421"/>
    </source>
</evidence>
<organism evidence="3 4">
    <name type="scientific">Pelistega europaea</name>
    <dbReference type="NCBI Taxonomy" id="106147"/>
    <lineage>
        <taxon>Bacteria</taxon>
        <taxon>Pseudomonadati</taxon>
        <taxon>Pseudomonadota</taxon>
        <taxon>Betaproteobacteria</taxon>
        <taxon>Burkholderiales</taxon>
        <taxon>Alcaligenaceae</taxon>
        <taxon>Pelistega</taxon>
    </lineage>
</organism>